<evidence type="ECO:0000313" key="2">
    <source>
        <dbReference type="Proteomes" id="UP001367508"/>
    </source>
</evidence>
<dbReference type="EMBL" id="JAYMYQ010000001">
    <property type="protein sequence ID" value="KAK7360303.1"/>
    <property type="molecule type" value="Genomic_DNA"/>
</dbReference>
<keyword evidence="2" id="KW-1185">Reference proteome</keyword>
<proteinExistence type="predicted"/>
<dbReference type="Proteomes" id="UP001367508">
    <property type="component" value="Unassembled WGS sequence"/>
</dbReference>
<gene>
    <name evidence="1" type="ORF">VNO77_02287</name>
</gene>
<organism evidence="1 2">
    <name type="scientific">Canavalia gladiata</name>
    <name type="common">Sword bean</name>
    <name type="synonym">Dolichos gladiatus</name>
    <dbReference type="NCBI Taxonomy" id="3824"/>
    <lineage>
        <taxon>Eukaryota</taxon>
        <taxon>Viridiplantae</taxon>
        <taxon>Streptophyta</taxon>
        <taxon>Embryophyta</taxon>
        <taxon>Tracheophyta</taxon>
        <taxon>Spermatophyta</taxon>
        <taxon>Magnoliopsida</taxon>
        <taxon>eudicotyledons</taxon>
        <taxon>Gunneridae</taxon>
        <taxon>Pentapetalae</taxon>
        <taxon>rosids</taxon>
        <taxon>fabids</taxon>
        <taxon>Fabales</taxon>
        <taxon>Fabaceae</taxon>
        <taxon>Papilionoideae</taxon>
        <taxon>50 kb inversion clade</taxon>
        <taxon>NPAAA clade</taxon>
        <taxon>indigoferoid/millettioid clade</taxon>
        <taxon>Phaseoleae</taxon>
        <taxon>Canavalia</taxon>
    </lineage>
</organism>
<comment type="caution">
    <text evidence="1">The sequence shown here is derived from an EMBL/GenBank/DDBJ whole genome shotgun (WGS) entry which is preliminary data.</text>
</comment>
<protein>
    <submittedName>
        <fullName evidence="1">Uncharacterized protein</fullName>
    </submittedName>
</protein>
<sequence>MHSHIGEARVTLAGVCLRFVIHLSCDRSAGSIPFSSVDGSAFCSILGRSRKHVRSQRVFMYICLDHRLVQPYGLAG</sequence>
<reference evidence="1 2" key="1">
    <citation type="submission" date="2024-01" db="EMBL/GenBank/DDBJ databases">
        <title>The genomes of 5 underutilized Papilionoideae crops provide insights into root nodulation and disease resistanc.</title>
        <authorList>
            <person name="Jiang F."/>
        </authorList>
    </citation>
    <scope>NUCLEOTIDE SEQUENCE [LARGE SCALE GENOMIC DNA]</scope>
    <source>
        <strain evidence="1">LVBAO_FW01</strain>
        <tissue evidence="1">Leaves</tissue>
    </source>
</reference>
<dbReference type="AlphaFoldDB" id="A0AAN9RB51"/>
<accession>A0AAN9RB51</accession>
<evidence type="ECO:0000313" key="1">
    <source>
        <dbReference type="EMBL" id="KAK7360303.1"/>
    </source>
</evidence>
<name>A0AAN9RB51_CANGL</name>